<accession>D2VJI5</accession>
<dbReference type="EMBL" id="GG738876">
    <property type="protein sequence ID" value="EFC43046.1"/>
    <property type="molecule type" value="Genomic_DNA"/>
</dbReference>
<dbReference type="GeneID" id="8852097"/>
<protein>
    <submittedName>
        <fullName evidence="1">Uncharacterized protein</fullName>
    </submittedName>
</protein>
<name>D2VJI5_NAEGR</name>
<dbReference type="KEGG" id="ngr:NAEGRDRAFT_80198"/>
<dbReference type="RefSeq" id="XP_002675790.1">
    <property type="nucleotide sequence ID" value="XM_002675744.1"/>
</dbReference>
<dbReference type="VEuPathDB" id="AmoebaDB:NAEGRDRAFT_80198"/>
<proteinExistence type="predicted"/>
<gene>
    <name evidence="1" type="ORF">NAEGRDRAFT_80198</name>
</gene>
<dbReference type="InParanoid" id="D2VJI5"/>
<sequence>MPALIELDDGEGMLIVSHHQQQDRNEKKRVSNRKVIGKGSILSAKNETDTSSRNQKIAFNQFSTRRNVGEKKDSYKIIANSIYVDANWNEYLENSLIMNLISQFLELKDLLQCMVYVSKSWQDFVLEKFSAKFKEQYELENELYFYRKLRIDVGTSDFMDSSQQQEEMEDEEDSRRVKFSVEKEGREIIPPELKYDRNSKGKFLFSPMDKPERYALFVRYTCLNRAREAIQKYINYLLDEYSQCSGKDAKNFRQFIGWNDWNVFERKNFHQSLLEQAKIWYAFSYSCEISKKLTELFDMSKDVVIFSGTFANFDIEIRVEKSGKTRVVFDDVAQFEEFPMKTMENYNSITWFDEERFVSKQQNSKSFDMVD</sequence>
<dbReference type="OMA" id="FISCHEY"/>
<evidence type="ECO:0000313" key="1">
    <source>
        <dbReference type="EMBL" id="EFC43046.1"/>
    </source>
</evidence>
<evidence type="ECO:0000313" key="2">
    <source>
        <dbReference type="Proteomes" id="UP000006671"/>
    </source>
</evidence>
<organism evidence="2">
    <name type="scientific">Naegleria gruberi</name>
    <name type="common">Amoeba</name>
    <dbReference type="NCBI Taxonomy" id="5762"/>
    <lineage>
        <taxon>Eukaryota</taxon>
        <taxon>Discoba</taxon>
        <taxon>Heterolobosea</taxon>
        <taxon>Tetramitia</taxon>
        <taxon>Eutetramitia</taxon>
        <taxon>Vahlkampfiidae</taxon>
        <taxon>Naegleria</taxon>
    </lineage>
</organism>
<keyword evidence="2" id="KW-1185">Reference proteome</keyword>
<reference evidence="1 2" key="1">
    <citation type="journal article" date="2010" name="Cell">
        <title>The genome of Naegleria gruberi illuminates early eukaryotic versatility.</title>
        <authorList>
            <person name="Fritz-Laylin L.K."/>
            <person name="Prochnik S.E."/>
            <person name="Ginger M.L."/>
            <person name="Dacks J.B."/>
            <person name="Carpenter M.L."/>
            <person name="Field M.C."/>
            <person name="Kuo A."/>
            <person name="Paredez A."/>
            <person name="Chapman J."/>
            <person name="Pham J."/>
            <person name="Shu S."/>
            <person name="Neupane R."/>
            <person name="Cipriano M."/>
            <person name="Mancuso J."/>
            <person name="Tu H."/>
            <person name="Salamov A."/>
            <person name="Lindquist E."/>
            <person name="Shapiro H."/>
            <person name="Lucas S."/>
            <person name="Grigoriev I.V."/>
            <person name="Cande W.Z."/>
            <person name="Fulton C."/>
            <person name="Rokhsar D.S."/>
            <person name="Dawson S.C."/>
        </authorList>
    </citation>
    <scope>NUCLEOTIDE SEQUENCE [LARGE SCALE GENOMIC DNA]</scope>
    <source>
        <strain evidence="1 2">NEG-M</strain>
    </source>
</reference>
<dbReference type="Proteomes" id="UP000006671">
    <property type="component" value="Unassembled WGS sequence"/>
</dbReference>
<dbReference type="OrthoDB" id="10258135at2759"/>
<dbReference type="AlphaFoldDB" id="D2VJI5"/>